<protein>
    <submittedName>
        <fullName evidence="1">Unannotated protein</fullName>
    </submittedName>
</protein>
<gene>
    <name evidence="1" type="ORF">UFOPK2195_00590</name>
</gene>
<dbReference type="InterPro" id="IPR036514">
    <property type="entry name" value="SGNH_hydro_sf"/>
</dbReference>
<dbReference type="Gene3D" id="3.40.50.1110">
    <property type="entry name" value="SGNH hydrolase"/>
    <property type="match status" value="1"/>
</dbReference>
<organism evidence="1">
    <name type="scientific">freshwater metagenome</name>
    <dbReference type="NCBI Taxonomy" id="449393"/>
    <lineage>
        <taxon>unclassified sequences</taxon>
        <taxon>metagenomes</taxon>
        <taxon>ecological metagenomes</taxon>
    </lineage>
</organism>
<dbReference type="SUPFAM" id="SSF52266">
    <property type="entry name" value="SGNH hydrolase"/>
    <property type="match status" value="1"/>
</dbReference>
<accession>A0A6J6KTU4</accession>
<sequence length="142" mass="16080">MLGAADILTERGITVDALKSRSFRQALEISNYVKSINRLGEFVIIHLGTNNYVDQETLDEIMVPLADVDLVLFLTAHVPSKPWQDPNNALVKAMPDKYGNVKVLDWYTYAEEHPEYLYGDKIHLNEEGQKVYADLIMQAVGK</sequence>
<reference evidence="1" key="1">
    <citation type="submission" date="2020-05" db="EMBL/GenBank/DDBJ databases">
        <authorList>
            <person name="Chiriac C."/>
            <person name="Salcher M."/>
            <person name="Ghai R."/>
            <person name="Kavagutti S V."/>
        </authorList>
    </citation>
    <scope>NUCLEOTIDE SEQUENCE</scope>
</reference>
<name>A0A6J6KTU4_9ZZZZ</name>
<dbReference type="EMBL" id="CAEZWH010000094">
    <property type="protein sequence ID" value="CAB4653217.1"/>
    <property type="molecule type" value="Genomic_DNA"/>
</dbReference>
<evidence type="ECO:0000313" key="1">
    <source>
        <dbReference type="EMBL" id="CAB4653217.1"/>
    </source>
</evidence>
<dbReference type="AlphaFoldDB" id="A0A6J6KTU4"/>
<proteinExistence type="predicted"/>